<accession>A0ABQ7S9W3</accession>
<feature type="non-terminal residue" evidence="12">
    <location>
        <position position="1"/>
    </location>
</feature>
<gene>
    <name evidence="12" type="primary">atad3-a</name>
    <name evidence="12" type="ORF">GZH46_01273</name>
</gene>
<feature type="compositionally biased region" description="Basic and acidic residues" evidence="10">
    <location>
        <begin position="147"/>
        <end position="163"/>
    </location>
</feature>
<keyword evidence="5" id="KW-0067">ATP-binding</keyword>
<feature type="compositionally biased region" description="Low complexity" evidence="10">
    <location>
        <begin position="137"/>
        <end position="146"/>
    </location>
</feature>
<evidence type="ECO:0000256" key="6">
    <source>
        <dbReference type="ARBA" id="ARBA00023054"/>
    </source>
</evidence>
<dbReference type="PANTHER" id="PTHR23075:SF0">
    <property type="entry name" value="ATPASE FAMILY AAA DOMAIN-CONTAINING PROTEIN 3"/>
    <property type="match status" value="1"/>
</dbReference>
<name>A0ABQ7S9W3_9ACAR</name>
<keyword evidence="9" id="KW-1135">Mitochondrion nucleoid</keyword>
<feature type="compositionally biased region" description="Basic and acidic residues" evidence="10">
    <location>
        <begin position="124"/>
        <end position="136"/>
    </location>
</feature>
<dbReference type="Proteomes" id="UP000825002">
    <property type="component" value="Unassembled WGS sequence"/>
</dbReference>
<feature type="compositionally biased region" description="Polar residues" evidence="10">
    <location>
        <begin position="25"/>
        <end position="46"/>
    </location>
</feature>
<dbReference type="InterPro" id="IPR003959">
    <property type="entry name" value="ATPase_AAA_core"/>
</dbReference>
<feature type="region of interest" description="Disordered" evidence="10">
    <location>
        <begin position="103"/>
        <end position="163"/>
    </location>
</feature>
<evidence type="ECO:0000256" key="9">
    <source>
        <dbReference type="ARBA" id="ARBA00023271"/>
    </source>
</evidence>
<dbReference type="InterPro" id="IPR021911">
    <property type="entry name" value="ATAD3_N"/>
</dbReference>
<organism evidence="12 13">
    <name type="scientific">Fragariocoptes setiger</name>
    <dbReference type="NCBI Taxonomy" id="1670756"/>
    <lineage>
        <taxon>Eukaryota</taxon>
        <taxon>Metazoa</taxon>
        <taxon>Ecdysozoa</taxon>
        <taxon>Arthropoda</taxon>
        <taxon>Chelicerata</taxon>
        <taxon>Arachnida</taxon>
        <taxon>Acari</taxon>
        <taxon>Acariformes</taxon>
        <taxon>Trombidiformes</taxon>
        <taxon>Prostigmata</taxon>
        <taxon>Eupodina</taxon>
        <taxon>Eriophyoidea</taxon>
        <taxon>Phytoptidae</taxon>
        <taxon>Fragariocoptes</taxon>
    </lineage>
</organism>
<dbReference type="Gene3D" id="3.40.50.300">
    <property type="entry name" value="P-loop containing nucleotide triphosphate hydrolases"/>
    <property type="match status" value="1"/>
</dbReference>
<evidence type="ECO:0000313" key="12">
    <source>
        <dbReference type="EMBL" id="KAG9510192.1"/>
    </source>
</evidence>
<keyword evidence="8" id="KW-0472">Membrane</keyword>
<comment type="caution">
    <text evidence="12">The sequence shown here is derived from an EMBL/GenBank/DDBJ whole genome shotgun (WGS) entry which is preliminary data.</text>
</comment>
<feature type="compositionally biased region" description="Polar residues" evidence="10">
    <location>
        <begin position="113"/>
        <end position="123"/>
    </location>
</feature>
<keyword evidence="13" id="KW-1185">Reference proteome</keyword>
<protein>
    <submittedName>
        <fullName evidence="12">ATPase family AAA domain-containing protein 3-A</fullName>
    </submittedName>
</protein>
<dbReference type="Pfam" id="PF00004">
    <property type="entry name" value="AAA"/>
    <property type="match status" value="1"/>
</dbReference>
<dbReference type="InterPro" id="IPR027417">
    <property type="entry name" value="P-loop_NTPase"/>
</dbReference>
<evidence type="ECO:0000256" key="3">
    <source>
        <dbReference type="ARBA" id="ARBA00022741"/>
    </source>
</evidence>
<feature type="region of interest" description="Disordered" evidence="10">
    <location>
        <begin position="22"/>
        <end position="46"/>
    </location>
</feature>
<dbReference type="SUPFAM" id="SSF52540">
    <property type="entry name" value="P-loop containing nucleoside triphosphate hydrolases"/>
    <property type="match status" value="1"/>
</dbReference>
<dbReference type="PANTHER" id="PTHR23075">
    <property type="entry name" value="PUTATIVE ATP-ASE"/>
    <property type="match status" value="1"/>
</dbReference>
<proteinExistence type="predicted"/>
<dbReference type="InterPro" id="IPR003593">
    <property type="entry name" value="AAA+_ATPase"/>
</dbReference>
<evidence type="ECO:0000256" key="8">
    <source>
        <dbReference type="ARBA" id="ARBA00023136"/>
    </source>
</evidence>
<keyword evidence="4" id="KW-0999">Mitochondrion inner membrane</keyword>
<reference evidence="12 13" key="1">
    <citation type="submission" date="2020-10" db="EMBL/GenBank/DDBJ databases">
        <authorList>
            <person name="Klimov P.B."/>
            <person name="Dyachkov S.M."/>
            <person name="Chetverikov P.E."/>
        </authorList>
    </citation>
    <scope>NUCLEOTIDE SEQUENCE [LARGE SCALE GENOMIC DNA]</scope>
    <source>
        <strain evidence="12">BMOC 18-1129-001#AD2665</strain>
        <tissue evidence="12">Entire mites</tissue>
    </source>
</reference>
<evidence type="ECO:0000256" key="2">
    <source>
        <dbReference type="ARBA" id="ARBA00004436"/>
    </source>
</evidence>
<evidence type="ECO:0000256" key="1">
    <source>
        <dbReference type="ARBA" id="ARBA00004273"/>
    </source>
</evidence>
<dbReference type="EMBL" id="JAIFTH010000208">
    <property type="protein sequence ID" value="KAG9510192.1"/>
    <property type="molecule type" value="Genomic_DNA"/>
</dbReference>
<keyword evidence="6" id="KW-0175">Coiled coil</keyword>
<keyword evidence="7" id="KW-0496">Mitochondrion</keyword>
<evidence type="ECO:0000313" key="13">
    <source>
        <dbReference type="Proteomes" id="UP000825002"/>
    </source>
</evidence>
<evidence type="ECO:0000256" key="7">
    <source>
        <dbReference type="ARBA" id="ARBA00023128"/>
    </source>
</evidence>
<keyword evidence="3" id="KW-0547">Nucleotide-binding</keyword>
<feature type="domain" description="AAA+ ATPase" evidence="11">
    <location>
        <begin position="339"/>
        <end position="470"/>
    </location>
</feature>
<feature type="compositionally biased region" description="Basic and acidic residues" evidence="10">
    <location>
        <begin position="103"/>
        <end position="112"/>
    </location>
</feature>
<sequence length="595" mass="67363">MVWPFTTGPVPKAPTADDFMATLQGGPTTLGSRNDQSTPSKSQTATQYRFDSAALERAAKAAKELEKSPLADKIFELTKQQEINRHLELQKQIKEYEAAVERTKQEEQRRTLETQAKLSQQRSQYEDQLARRRYEDQLQQQQAHQAEQLRRQEESDAKREAMRKKTIEYESELRRRDQMNVIEAKARARAAIERENKEIYLEQIKTKAAENRLTTIESIKTAGSVIGSGFKDFITDWDRVKSTALGLTLFAGGIYSAKYSILIAGRAIEARIGKPILLQETSRLNAVDLVKHPLQSAKRLYDSRRPEDALKGVILRPSLEERLRDLAIATRNTKRNRGVYMNVMLYGPPGTGKTMFARKLAQHSGMDYAILSGGDVGKMSKEGPPALHKVFDWAETSRRGLLLFMDEADTFLLDRGDQVKDLRESVTVFLQRTGAQSNRVMIVLATNRPQEFDEAVSDRIDKCIEFGLPTLDERKRLVRLYFDKFVLQPASQKKRRGLKVDKFDYIEVCDRVASMIEGLSGREIAKLGAAWQARAFASIDLLLTEEMVTDGAREALEEHKTKVAWRAIKQMGIASIRSQQPVGVPLSPSINKTVA</sequence>
<dbReference type="SMART" id="SM00382">
    <property type="entry name" value="AAA"/>
    <property type="match status" value="1"/>
</dbReference>
<comment type="subcellular location">
    <subcellularLocation>
        <location evidence="1">Mitochondrion inner membrane</location>
    </subcellularLocation>
    <subcellularLocation>
        <location evidence="2">Mitochondrion matrix</location>
        <location evidence="2">Mitochondrion nucleoid</location>
    </subcellularLocation>
</comment>
<evidence type="ECO:0000256" key="5">
    <source>
        <dbReference type="ARBA" id="ARBA00022840"/>
    </source>
</evidence>
<evidence type="ECO:0000259" key="11">
    <source>
        <dbReference type="SMART" id="SM00382"/>
    </source>
</evidence>
<evidence type="ECO:0000256" key="10">
    <source>
        <dbReference type="SAM" id="MobiDB-lite"/>
    </source>
</evidence>
<dbReference type="Pfam" id="PF12037">
    <property type="entry name" value="ATAD3_N"/>
    <property type="match status" value="1"/>
</dbReference>
<evidence type="ECO:0000256" key="4">
    <source>
        <dbReference type="ARBA" id="ARBA00022792"/>
    </source>
</evidence>